<evidence type="ECO:0000256" key="3">
    <source>
        <dbReference type="ARBA" id="ARBA00022723"/>
    </source>
</evidence>
<dbReference type="SMART" id="SM00849">
    <property type="entry name" value="Lactamase_B"/>
    <property type="match status" value="1"/>
</dbReference>
<dbReference type="Gene3D" id="3.40.50.10710">
    <property type="entry name" value="Metallo-hydrolase/oxidoreductase"/>
    <property type="match status" value="1"/>
</dbReference>
<evidence type="ECO:0000256" key="6">
    <source>
        <dbReference type="ARBA" id="ARBA00022839"/>
    </source>
</evidence>
<dbReference type="EMBL" id="VSSQ01000109">
    <property type="protein sequence ID" value="MPL77692.1"/>
    <property type="molecule type" value="Genomic_DNA"/>
</dbReference>
<dbReference type="PANTHER" id="PTHR43694">
    <property type="entry name" value="RIBONUCLEASE J"/>
    <property type="match status" value="1"/>
</dbReference>
<dbReference type="InterPro" id="IPR036866">
    <property type="entry name" value="RibonucZ/Hydroxyglut_hydro"/>
</dbReference>
<dbReference type="AlphaFoldDB" id="A0A644UFT4"/>
<keyword evidence="1" id="KW-0963">Cytoplasm</keyword>
<dbReference type="CDD" id="cd07714">
    <property type="entry name" value="RNaseJ_MBL-fold"/>
    <property type="match status" value="1"/>
</dbReference>
<evidence type="ECO:0000256" key="1">
    <source>
        <dbReference type="ARBA" id="ARBA00022490"/>
    </source>
</evidence>
<dbReference type="PANTHER" id="PTHR43694:SF1">
    <property type="entry name" value="RIBONUCLEASE J"/>
    <property type="match status" value="1"/>
</dbReference>
<dbReference type="SUPFAM" id="SSF56281">
    <property type="entry name" value="Metallo-hydrolase/oxidoreductase"/>
    <property type="match status" value="1"/>
</dbReference>
<evidence type="ECO:0000256" key="2">
    <source>
        <dbReference type="ARBA" id="ARBA00022722"/>
    </source>
</evidence>
<reference evidence="9" key="1">
    <citation type="submission" date="2019-08" db="EMBL/GenBank/DDBJ databases">
        <authorList>
            <person name="Kucharzyk K."/>
            <person name="Murdoch R.W."/>
            <person name="Higgins S."/>
            <person name="Loffler F."/>
        </authorList>
    </citation>
    <scope>NUCLEOTIDE SEQUENCE</scope>
</reference>
<dbReference type="InterPro" id="IPR042173">
    <property type="entry name" value="RNase_J_2"/>
</dbReference>
<dbReference type="Gene3D" id="3.60.15.10">
    <property type="entry name" value="Ribonuclease Z/Hydroxyacylglutathione hydrolase-like"/>
    <property type="match status" value="1"/>
</dbReference>
<keyword evidence="2" id="KW-0540">Nuclease</keyword>
<keyword evidence="6" id="KW-0269">Exonuclease</keyword>
<dbReference type="Pfam" id="PF00753">
    <property type="entry name" value="Lactamase_B"/>
    <property type="match status" value="1"/>
</dbReference>
<evidence type="ECO:0000313" key="9">
    <source>
        <dbReference type="EMBL" id="MPL77692.1"/>
    </source>
</evidence>
<dbReference type="HAMAP" id="MF_01492">
    <property type="entry name" value="RNase_J_arch"/>
    <property type="match status" value="1"/>
</dbReference>
<protein>
    <submittedName>
        <fullName evidence="9">Ribonuclease J1</fullName>
        <ecNumber evidence="9">3.1.-.-</ecNumber>
    </submittedName>
</protein>
<dbReference type="EC" id="3.1.-.-" evidence="9"/>
<keyword evidence="5" id="KW-0862">Zinc</keyword>
<dbReference type="InterPro" id="IPR030879">
    <property type="entry name" value="RNase_J_arc"/>
</dbReference>
<keyword evidence="4 9" id="KW-0378">Hydrolase</keyword>
<proteinExistence type="inferred from homology"/>
<dbReference type="InterPro" id="IPR001279">
    <property type="entry name" value="Metallo-B-lactamas"/>
</dbReference>
<evidence type="ECO:0000256" key="5">
    <source>
        <dbReference type="ARBA" id="ARBA00022833"/>
    </source>
</evidence>
<dbReference type="GO" id="GO:0003723">
    <property type="term" value="F:RNA binding"/>
    <property type="evidence" value="ECO:0007669"/>
    <property type="project" value="UniProtKB-KW"/>
</dbReference>
<name>A0A644UFT4_9ZZZZ</name>
<keyword evidence="3" id="KW-0479">Metal-binding</keyword>
<dbReference type="InterPro" id="IPR004613">
    <property type="entry name" value="RNase_J"/>
</dbReference>
<keyword evidence="7" id="KW-0694">RNA-binding</keyword>
<gene>
    <name evidence="9" type="primary">rnjA_9</name>
    <name evidence="9" type="ORF">SDC9_23549</name>
</gene>
<dbReference type="GO" id="GO:0046872">
    <property type="term" value="F:metal ion binding"/>
    <property type="evidence" value="ECO:0007669"/>
    <property type="project" value="UniProtKB-KW"/>
</dbReference>
<evidence type="ECO:0000256" key="4">
    <source>
        <dbReference type="ARBA" id="ARBA00022801"/>
    </source>
</evidence>
<dbReference type="GO" id="GO:0004534">
    <property type="term" value="F:5'-3' RNA exonuclease activity"/>
    <property type="evidence" value="ECO:0007669"/>
    <property type="project" value="InterPro"/>
</dbReference>
<feature type="domain" description="Metallo-beta-lactamase" evidence="8">
    <location>
        <begin position="16"/>
        <end position="230"/>
    </location>
</feature>
<organism evidence="9">
    <name type="scientific">bioreactor metagenome</name>
    <dbReference type="NCBI Taxonomy" id="1076179"/>
    <lineage>
        <taxon>unclassified sequences</taxon>
        <taxon>metagenomes</taxon>
        <taxon>ecological metagenomes</taxon>
    </lineage>
</organism>
<dbReference type="InterPro" id="IPR055132">
    <property type="entry name" value="RNase_J_b_CASP"/>
</dbReference>
<sequence length="447" mass="49796">MVDIEVIAVGGYNEVGRNMTAVRVGKEIVIFDIGLYLDPITGSNNVDMENMHSLDLIQMGAIPDDTVMNSVEGTVKAIVCTHGHLDHIGAIQKLAHRYNCPIISTPYTNELIKQQIEGERKFSVMNKTFALKAGGKYTISQTLTLEFIRVQHSIIDSVMAVLHTPVGCVVYANDFKFDMTPVIGEAPDLARMREIGKQGVKVLIVESLNLDDRGYSPSEQVARLRVRDAIMRCEDDKNAIIVSTFASQIARIKTITECAREIDRIPVLLGRSMERYNTTAEVLKQVAFPQGTSIYGNRKTTDRMLRRVIKEGKDKFLLVATGHQGEPGSMLSRIALNETPLKIEKGDKILFSANIIPTPTNYAQRAEVDRLLIRQGARIFDGLHVTGHAYYQEHYDLLAMLNPEHIIPSHGPFSMKAGHVTLGSEFGYALNKEIHIMQNGDRLVLPK</sequence>
<accession>A0A644UFT4</accession>
<dbReference type="Pfam" id="PF07521">
    <property type="entry name" value="RMMBL"/>
    <property type="match status" value="1"/>
</dbReference>
<dbReference type="NCBIfam" id="TIGR00649">
    <property type="entry name" value="MG423"/>
    <property type="match status" value="1"/>
</dbReference>
<evidence type="ECO:0000256" key="7">
    <source>
        <dbReference type="ARBA" id="ARBA00022884"/>
    </source>
</evidence>
<comment type="caution">
    <text evidence="9">The sequence shown here is derived from an EMBL/GenBank/DDBJ whole genome shotgun (WGS) entry which is preliminary data.</text>
</comment>
<evidence type="ECO:0000259" key="8">
    <source>
        <dbReference type="SMART" id="SM00849"/>
    </source>
</evidence>
<dbReference type="InterPro" id="IPR011108">
    <property type="entry name" value="RMMBL"/>
</dbReference>
<dbReference type="Pfam" id="PF22505">
    <property type="entry name" value="RNase_J_b_CASP"/>
    <property type="match status" value="1"/>
</dbReference>